<dbReference type="EMBL" id="JASPKY010000348">
    <property type="protein sequence ID" value="KAK9704515.1"/>
    <property type="molecule type" value="Genomic_DNA"/>
</dbReference>
<comment type="caution">
    <text evidence="1">The sequence shown here is derived from an EMBL/GenBank/DDBJ whole genome shotgun (WGS) entry which is preliminary data.</text>
</comment>
<protein>
    <submittedName>
        <fullName evidence="1">Uncharacterized protein</fullName>
    </submittedName>
</protein>
<accession>A0AAW1JLF8</accession>
<reference evidence="1 2" key="1">
    <citation type="journal article" date="2024" name="BMC Genomics">
        <title>De novo assembly and annotation of Popillia japonica's genome with initial clues to its potential as an invasive pest.</title>
        <authorList>
            <person name="Cucini C."/>
            <person name="Boschi S."/>
            <person name="Funari R."/>
            <person name="Cardaioli E."/>
            <person name="Iannotti N."/>
            <person name="Marturano G."/>
            <person name="Paoli F."/>
            <person name="Bruttini M."/>
            <person name="Carapelli A."/>
            <person name="Frati F."/>
            <person name="Nardi F."/>
        </authorList>
    </citation>
    <scope>NUCLEOTIDE SEQUENCE [LARGE SCALE GENOMIC DNA]</scope>
    <source>
        <strain evidence="1">DMR45628</strain>
    </source>
</reference>
<evidence type="ECO:0000313" key="2">
    <source>
        <dbReference type="Proteomes" id="UP001458880"/>
    </source>
</evidence>
<organism evidence="1 2">
    <name type="scientific">Popillia japonica</name>
    <name type="common">Japanese beetle</name>
    <dbReference type="NCBI Taxonomy" id="7064"/>
    <lineage>
        <taxon>Eukaryota</taxon>
        <taxon>Metazoa</taxon>
        <taxon>Ecdysozoa</taxon>
        <taxon>Arthropoda</taxon>
        <taxon>Hexapoda</taxon>
        <taxon>Insecta</taxon>
        <taxon>Pterygota</taxon>
        <taxon>Neoptera</taxon>
        <taxon>Endopterygota</taxon>
        <taxon>Coleoptera</taxon>
        <taxon>Polyphaga</taxon>
        <taxon>Scarabaeiformia</taxon>
        <taxon>Scarabaeidae</taxon>
        <taxon>Rutelinae</taxon>
        <taxon>Popillia</taxon>
    </lineage>
</organism>
<evidence type="ECO:0000313" key="1">
    <source>
        <dbReference type="EMBL" id="KAK9704515.1"/>
    </source>
</evidence>
<proteinExistence type="predicted"/>
<dbReference type="AlphaFoldDB" id="A0AAW1JLF8"/>
<name>A0AAW1JLF8_POPJA</name>
<dbReference type="Proteomes" id="UP001458880">
    <property type="component" value="Unassembled WGS sequence"/>
</dbReference>
<keyword evidence="2" id="KW-1185">Reference proteome</keyword>
<gene>
    <name evidence="1" type="ORF">QE152_g27811</name>
</gene>
<sequence>MLVLGTAEKISNAYNNYLQNVVPELLSNAKPVGWNCNIPRNNRELILKPVEPQEIILMYALRHLRNMVSTRTFEEKSYAEPKQRMDFCRYALRHLRNMVSTRTFEEKSYAEPKQRTKTDVKFSETIWQRKEDYLTHLNLVTMKTAR</sequence>